<keyword evidence="4" id="KW-1133">Transmembrane helix</keyword>
<dbReference type="Pfam" id="PF02630">
    <property type="entry name" value="SCO1-SenC"/>
    <property type="match status" value="1"/>
</dbReference>
<sequence length="234" mass="26289">MNADSESPKGISTGFNATRFWIVVVTVCLMIVAAATVFYRVLNQRFRSPASLPRFHTVSRDLEAYERTGKQVRMSDLRGKVHTIAYLYTVCPHGCAAVIGEMLKLHRTYGSRSDFHQVSISVLPERDTAEMLAAYAKGIGLDETAPWWFLTGKQSSLWAFMTGGLQLEPAATIPQEEQLNPLDTHMHDLRIVLVDRSGCVRGYYAVFHSQPEIASLMRERLQQDVQKLLDEPAS</sequence>
<evidence type="ECO:0000256" key="1">
    <source>
        <dbReference type="ARBA" id="ARBA00010996"/>
    </source>
</evidence>
<dbReference type="RefSeq" id="WP_113957467.1">
    <property type="nucleotide sequence ID" value="NZ_QNRR01000002.1"/>
</dbReference>
<proteinExistence type="inferred from homology"/>
<comment type="caution">
    <text evidence="5">The sequence shown here is derived from an EMBL/GenBank/DDBJ whole genome shotgun (WGS) entry which is preliminary data.</text>
</comment>
<evidence type="ECO:0000256" key="2">
    <source>
        <dbReference type="PIRSR" id="PIRSR603782-1"/>
    </source>
</evidence>
<name>A0A366HR00_9BACT</name>
<dbReference type="PANTHER" id="PTHR12151:SF25">
    <property type="entry name" value="LINALOOL DEHYDRATASE_ISOMERASE DOMAIN-CONTAINING PROTEIN"/>
    <property type="match status" value="1"/>
</dbReference>
<dbReference type="Proteomes" id="UP000253426">
    <property type="component" value="Unassembled WGS sequence"/>
</dbReference>
<keyword evidence="6" id="KW-1185">Reference proteome</keyword>
<dbReference type="Gene3D" id="3.40.30.10">
    <property type="entry name" value="Glutaredoxin"/>
    <property type="match status" value="1"/>
</dbReference>
<keyword evidence="2" id="KW-0186">Copper</keyword>
<organism evidence="5 6">
    <name type="scientific">Roseimicrobium gellanilyticum</name>
    <dbReference type="NCBI Taxonomy" id="748857"/>
    <lineage>
        <taxon>Bacteria</taxon>
        <taxon>Pseudomonadati</taxon>
        <taxon>Verrucomicrobiota</taxon>
        <taxon>Verrucomicrobiia</taxon>
        <taxon>Verrucomicrobiales</taxon>
        <taxon>Verrucomicrobiaceae</taxon>
        <taxon>Roseimicrobium</taxon>
    </lineage>
</organism>
<feature type="binding site" evidence="2">
    <location>
        <position position="95"/>
    </location>
    <ligand>
        <name>Cu cation</name>
        <dbReference type="ChEBI" id="CHEBI:23378"/>
    </ligand>
</feature>
<keyword evidence="3" id="KW-1015">Disulfide bond</keyword>
<evidence type="ECO:0000256" key="3">
    <source>
        <dbReference type="PIRSR" id="PIRSR603782-2"/>
    </source>
</evidence>
<dbReference type="OrthoDB" id="9811998at2"/>
<keyword evidence="4" id="KW-0472">Membrane</keyword>
<dbReference type="EMBL" id="QNRR01000002">
    <property type="protein sequence ID" value="RBP45906.1"/>
    <property type="molecule type" value="Genomic_DNA"/>
</dbReference>
<accession>A0A366HR00</accession>
<dbReference type="SUPFAM" id="SSF52833">
    <property type="entry name" value="Thioredoxin-like"/>
    <property type="match status" value="1"/>
</dbReference>
<dbReference type="AlphaFoldDB" id="A0A366HR00"/>
<feature type="binding site" evidence="2">
    <location>
        <position position="91"/>
    </location>
    <ligand>
        <name>Cu cation</name>
        <dbReference type="ChEBI" id="CHEBI:23378"/>
    </ligand>
</feature>
<dbReference type="GO" id="GO:0046872">
    <property type="term" value="F:metal ion binding"/>
    <property type="evidence" value="ECO:0007669"/>
    <property type="project" value="UniProtKB-KW"/>
</dbReference>
<dbReference type="PANTHER" id="PTHR12151">
    <property type="entry name" value="ELECTRON TRANSPORT PROTIN SCO1/SENC FAMILY MEMBER"/>
    <property type="match status" value="1"/>
</dbReference>
<keyword evidence="4" id="KW-0812">Transmembrane</keyword>
<dbReference type="InterPro" id="IPR036249">
    <property type="entry name" value="Thioredoxin-like_sf"/>
</dbReference>
<dbReference type="InterPro" id="IPR003782">
    <property type="entry name" value="SCO1/SenC"/>
</dbReference>
<feature type="transmembrane region" description="Helical" evidence="4">
    <location>
        <begin position="20"/>
        <end position="42"/>
    </location>
</feature>
<evidence type="ECO:0000313" key="6">
    <source>
        <dbReference type="Proteomes" id="UP000253426"/>
    </source>
</evidence>
<reference evidence="5 6" key="1">
    <citation type="submission" date="2018-06" db="EMBL/GenBank/DDBJ databases">
        <title>Genomic Encyclopedia of Type Strains, Phase IV (KMG-IV): sequencing the most valuable type-strain genomes for metagenomic binning, comparative biology and taxonomic classification.</title>
        <authorList>
            <person name="Goeker M."/>
        </authorList>
    </citation>
    <scope>NUCLEOTIDE SEQUENCE [LARGE SCALE GENOMIC DNA]</scope>
    <source>
        <strain evidence="5 6">DSM 25532</strain>
    </source>
</reference>
<comment type="similarity">
    <text evidence="1">Belongs to the SCO1/2 family.</text>
</comment>
<evidence type="ECO:0000313" key="5">
    <source>
        <dbReference type="EMBL" id="RBP45906.1"/>
    </source>
</evidence>
<gene>
    <name evidence="5" type="ORF">DES53_102290</name>
</gene>
<keyword evidence="2" id="KW-0479">Metal-binding</keyword>
<protein>
    <submittedName>
        <fullName evidence="5">Cytochrome oxidase Cu insertion factor (SCO1/SenC/PrrC family)</fullName>
    </submittedName>
</protein>
<evidence type="ECO:0000256" key="4">
    <source>
        <dbReference type="SAM" id="Phobius"/>
    </source>
</evidence>
<feature type="disulfide bond" description="Redox-active" evidence="3">
    <location>
        <begin position="91"/>
        <end position="95"/>
    </location>
</feature>